<comment type="caution">
    <text evidence="2">The sequence shown here is derived from an EMBL/GenBank/DDBJ whole genome shotgun (WGS) entry which is preliminary data.</text>
</comment>
<feature type="compositionally biased region" description="Basic and acidic residues" evidence="1">
    <location>
        <begin position="13"/>
        <end position="46"/>
    </location>
</feature>
<organism evidence="2 3">
    <name type="scientific">Pleurodeles waltl</name>
    <name type="common">Iberian ribbed newt</name>
    <dbReference type="NCBI Taxonomy" id="8319"/>
    <lineage>
        <taxon>Eukaryota</taxon>
        <taxon>Metazoa</taxon>
        <taxon>Chordata</taxon>
        <taxon>Craniata</taxon>
        <taxon>Vertebrata</taxon>
        <taxon>Euteleostomi</taxon>
        <taxon>Amphibia</taxon>
        <taxon>Batrachia</taxon>
        <taxon>Caudata</taxon>
        <taxon>Salamandroidea</taxon>
        <taxon>Salamandridae</taxon>
        <taxon>Pleurodelinae</taxon>
        <taxon>Pleurodeles</taxon>
    </lineage>
</organism>
<keyword evidence="3" id="KW-1185">Reference proteome</keyword>
<sequence length="74" mass="8651">MRADVGKSTQVRRGREDRKRGKPGAERRKRTLAESRRCQAGRERNRGAGSRRRPRTRRKRDRGAGERNTPHTDQ</sequence>
<gene>
    <name evidence="2" type="ORF">NDU88_011922</name>
</gene>
<evidence type="ECO:0000313" key="3">
    <source>
        <dbReference type="Proteomes" id="UP001066276"/>
    </source>
</evidence>
<accession>A0AAV7S2N4</accession>
<dbReference type="Proteomes" id="UP001066276">
    <property type="component" value="Chromosome 5"/>
</dbReference>
<protein>
    <submittedName>
        <fullName evidence="2">Uncharacterized protein</fullName>
    </submittedName>
</protein>
<dbReference type="EMBL" id="JANPWB010000009">
    <property type="protein sequence ID" value="KAJ1159254.1"/>
    <property type="molecule type" value="Genomic_DNA"/>
</dbReference>
<name>A0AAV7S2N4_PLEWA</name>
<dbReference type="AlphaFoldDB" id="A0AAV7S2N4"/>
<reference evidence="2" key="1">
    <citation type="journal article" date="2022" name="bioRxiv">
        <title>Sequencing and chromosome-scale assembly of the giantPleurodeles waltlgenome.</title>
        <authorList>
            <person name="Brown T."/>
            <person name="Elewa A."/>
            <person name="Iarovenko S."/>
            <person name="Subramanian E."/>
            <person name="Araus A.J."/>
            <person name="Petzold A."/>
            <person name="Susuki M."/>
            <person name="Suzuki K.-i.T."/>
            <person name="Hayashi T."/>
            <person name="Toyoda A."/>
            <person name="Oliveira C."/>
            <person name="Osipova E."/>
            <person name="Leigh N.D."/>
            <person name="Simon A."/>
            <person name="Yun M.H."/>
        </authorList>
    </citation>
    <scope>NUCLEOTIDE SEQUENCE</scope>
    <source>
        <strain evidence="2">20211129_DDA</strain>
        <tissue evidence="2">Liver</tissue>
    </source>
</reference>
<evidence type="ECO:0000313" key="2">
    <source>
        <dbReference type="EMBL" id="KAJ1159254.1"/>
    </source>
</evidence>
<feature type="compositionally biased region" description="Basic residues" evidence="1">
    <location>
        <begin position="49"/>
        <end position="61"/>
    </location>
</feature>
<evidence type="ECO:0000256" key="1">
    <source>
        <dbReference type="SAM" id="MobiDB-lite"/>
    </source>
</evidence>
<proteinExistence type="predicted"/>
<feature type="region of interest" description="Disordered" evidence="1">
    <location>
        <begin position="1"/>
        <end position="74"/>
    </location>
</feature>
<feature type="compositionally biased region" description="Basic and acidic residues" evidence="1">
    <location>
        <begin position="62"/>
        <end position="74"/>
    </location>
</feature>